<evidence type="ECO:0000256" key="3">
    <source>
        <dbReference type="ARBA" id="ARBA00022771"/>
    </source>
</evidence>
<dbReference type="EMBL" id="JAFHDT010000013">
    <property type="protein sequence ID" value="KAI7801397.1"/>
    <property type="molecule type" value="Genomic_DNA"/>
</dbReference>
<keyword evidence="4" id="KW-0862">Zinc</keyword>
<evidence type="ECO:0000313" key="7">
    <source>
        <dbReference type="EMBL" id="KAI7801397.1"/>
    </source>
</evidence>
<dbReference type="SUPFAM" id="SSF53098">
    <property type="entry name" value="Ribonuclease H-like"/>
    <property type="match status" value="1"/>
</dbReference>
<dbReference type="InterPro" id="IPR012337">
    <property type="entry name" value="RNaseH-like_sf"/>
</dbReference>
<comment type="caution">
    <text evidence="7">The sequence shown here is derived from an EMBL/GenBank/DDBJ whole genome shotgun (WGS) entry which is preliminary data.</text>
</comment>
<dbReference type="AlphaFoldDB" id="A0A9W7TSK2"/>
<accession>A0A9W7TSK2</accession>
<comment type="subcellular location">
    <subcellularLocation>
        <location evidence="1">Nucleus</location>
    </subcellularLocation>
</comment>
<dbReference type="PANTHER" id="PTHR46481:SF10">
    <property type="entry name" value="ZINC FINGER BED DOMAIN-CONTAINING PROTEIN 39"/>
    <property type="match status" value="1"/>
</dbReference>
<protein>
    <submittedName>
        <fullName evidence="7">Zinc finger BED domain-containing protein 1-like</fullName>
    </submittedName>
</protein>
<dbReference type="PANTHER" id="PTHR46481">
    <property type="entry name" value="ZINC FINGER BED DOMAIN-CONTAINING PROTEIN 4"/>
    <property type="match status" value="1"/>
</dbReference>
<evidence type="ECO:0000313" key="8">
    <source>
        <dbReference type="Proteomes" id="UP001059041"/>
    </source>
</evidence>
<feature type="region of interest" description="Disordered" evidence="6">
    <location>
        <begin position="1"/>
        <end position="20"/>
    </location>
</feature>
<feature type="region of interest" description="Disordered" evidence="6">
    <location>
        <begin position="423"/>
        <end position="450"/>
    </location>
</feature>
<name>A0A9W7TSK2_TRIRA</name>
<sequence length="533" mass="60701">MAKHTTDAETSPPPRQSQTTLDCFQRRRMDNSTSNRLTTSITKWVAKACRPVNVVDDEGLLEIIHIASNDYTGFNSIQFNFIYIALFTIATVTSKIHDSYEKEKAKVEEALRQTNTVALTGDYWTSLSNHSYLGVTAHYFDTHWKLRSHALTVMKTDERHYANVCAEHFLQVARQWNIELKISSLTTDSARNMIAAARQLPFEHMPCIAHSLHRAITVSLQNSPFDSALAKCRKVVGHFKHSPANAAELEQQQVTHHQKKESLTQEVSTRWNSTLEMIKRIQRNKEPLRETLTLHASNINMPTAAELDKLKRLETVLEHCRYVSQLLGGEENFVTCSVVLPALCHLPRVMEVSEDDPAYMIKFKETFTTDMDKRKEKTNITWLRVASALDPRFKDLKCLSRADRAEVWSSICALLQERGEGLAQQNKPVTTEPPKKMSRLMSVPDSSSDDEEDCIEKCVERYKAEPSIGIEDCPLQWWSKHEGGHSEMANLARRYLTVFMSGHVVQKKRAALSSENVNRLVCLSNWLSGKKGK</sequence>
<evidence type="ECO:0000256" key="4">
    <source>
        <dbReference type="ARBA" id="ARBA00022833"/>
    </source>
</evidence>
<reference evidence="7" key="1">
    <citation type="submission" date="2021-02" db="EMBL/GenBank/DDBJ databases">
        <title>Comparative genomics reveals that relaxation of natural selection precedes convergent phenotypic evolution of cavefish.</title>
        <authorList>
            <person name="Peng Z."/>
        </authorList>
    </citation>
    <scope>NUCLEOTIDE SEQUENCE</scope>
    <source>
        <tissue evidence="7">Muscle</tissue>
    </source>
</reference>
<dbReference type="GO" id="GO:0008270">
    <property type="term" value="F:zinc ion binding"/>
    <property type="evidence" value="ECO:0007669"/>
    <property type="project" value="UniProtKB-KW"/>
</dbReference>
<evidence type="ECO:0000256" key="6">
    <source>
        <dbReference type="SAM" id="MobiDB-lite"/>
    </source>
</evidence>
<organism evidence="7 8">
    <name type="scientific">Triplophysa rosa</name>
    <name type="common">Cave loach</name>
    <dbReference type="NCBI Taxonomy" id="992332"/>
    <lineage>
        <taxon>Eukaryota</taxon>
        <taxon>Metazoa</taxon>
        <taxon>Chordata</taxon>
        <taxon>Craniata</taxon>
        <taxon>Vertebrata</taxon>
        <taxon>Euteleostomi</taxon>
        <taxon>Actinopterygii</taxon>
        <taxon>Neopterygii</taxon>
        <taxon>Teleostei</taxon>
        <taxon>Ostariophysi</taxon>
        <taxon>Cypriniformes</taxon>
        <taxon>Nemacheilidae</taxon>
        <taxon>Triplophysa</taxon>
    </lineage>
</organism>
<proteinExistence type="predicted"/>
<dbReference type="GO" id="GO:0005634">
    <property type="term" value="C:nucleus"/>
    <property type="evidence" value="ECO:0007669"/>
    <property type="project" value="UniProtKB-SubCell"/>
</dbReference>
<gene>
    <name evidence="7" type="ORF">IRJ41_011032</name>
</gene>
<evidence type="ECO:0000256" key="5">
    <source>
        <dbReference type="ARBA" id="ARBA00023242"/>
    </source>
</evidence>
<keyword evidence="5" id="KW-0539">Nucleus</keyword>
<keyword evidence="3" id="KW-0863">Zinc-finger</keyword>
<dbReference type="Proteomes" id="UP001059041">
    <property type="component" value="Linkage Group LG13"/>
</dbReference>
<dbReference type="InterPro" id="IPR052035">
    <property type="entry name" value="ZnF_BED_domain_contain"/>
</dbReference>
<keyword evidence="2" id="KW-0479">Metal-binding</keyword>
<keyword evidence="8" id="KW-1185">Reference proteome</keyword>
<evidence type="ECO:0000256" key="2">
    <source>
        <dbReference type="ARBA" id="ARBA00022723"/>
    </source>
</evidence>
<evidence type="ECO:0000256" key="1">
    <source>
        <dbReference type="ARBA" id="ARBA00004123"/>
    </source>
</evidence>